<dbReference type="InterPro" id="IPR002035">
    <property type="entry name" value="VWF_A"/>
</dbReference>
<dbReference type="Gene3D" id="3.40.50.410">
    <property type="entry name" value="von Willebrand factor, type A domain"/>
    <property type="match status" value="1"/>
</dbReference>
<name>A0ABQ0MDS7_9BACT</name>
<dbReference type="SMART" id="SM00327">
    <property type="entry name" value="VWA"/>
    <property type="match status" value="1"/>
</dbReference>
<accession>A0ABQ0MDS7</accession>
<keyword evidence="2" id="KW-1133">Transmembrane helix</keyword>
<dbReference type="InterPro" id="IPR028087">
    <property type="entry name" value="Tad_N"/>
</dbReference>
<dbReference type="InterPro" id="IPR036465">
    <property type="entry name" value="vWFA_dom_sf"/>
</dbReference>
<organism evidence="4 5">
    <name type="scientific">Geoanaerobacter pelophilus</name>
    <dbReference type="NCBI Taxonomy" id="60036"/>
    <lineage>
        <taxon>Bacteria</taxon>
        <taxon>Pseudomonadati</taxon>
        <taxon>Thermodesulfobacteriota</taxon>
        <taxon>Desulfuromonadia</taxon>
        <taxon>Geobacterales</taxon>
        <taxon>Geobacteraceae</taxon>
        <taxon>Geoanaerobacter</taxon>
    </lineage>
</organism>
<feature type="transmembrane region" description="Helical" evidence="2">
    <location>
        <begin position="12"/>
        <end position="31"/>
    </location>
</feature>
<comment type="caution">
    <text evidence="4">The sequence shown here is derived from an EMBL/GenBank/DDBJ whole genome shotgun (WGS) entry which is preliminary data.</text>
</comment>
<dbReference type="SUPFAM" id="SSF53300">
    <property type="entry name" value="vWA-like"/>
    <property type="match status" value="1"/>
</dbReference>
<dbReference type="Pfam" id="PF13400">
    <property type="entry name" value="Tad"/>
    <property type="match status" value="1"/>
</dbReference>
<keyword evidence="2" id="KW-0812">Transmembrane</keyword>
<keyword evidence="2" id="KW-0472">Membrane</keyword>
<dbReference type="EMBL" id="BDQG01000001">
    <property type="protein sequence ID" value="GAW65270.1"/>
    <property type="molecule type" value="Genomic_DNA"/>
</dbReference>
<dbReference type="Pfam" id="PF00092">
    <property type="entry name" value="VWA"/>
    <property type="match status" value="1"/>
</dbReference>
<dbReference type="Proteomes" id="UP000194153">
    <property type="component" value="Unassembled WGS sequence"/>
</dbReference>
<protein>
    <submittedName>
        <fullName evidence="4">von Willebrand factor A</fullName>
    </submittedName>
</protein>
<reference evidence="5" key="1">
    <citation type="submission" date="2017-05" db="EMBL/GenBank/DDBJ databases">
        <title>Draft genome sequence of Geobacter pelophilus, a iron(III)-reducing bacteria.</title>
        <authorList>
            <person name="Aoyagi T."/>
            <person name="Koike H."/>
            <person name="Morita T."/>
            <person name="Sato Y."/>
            <person name="Habe H."/>
            <person name="Hori T."/>
        </authorList>
    </citation>
    <scope>NUCLEOTIDE SEQUENCE [LARGE SCALE GENOMIC DNA]</scope>
    <source>
        <strain evidence="5">Drf2</strain>
    </source>
</reference>
<dbReference type="PROSITE" id="PS50234">
    <property type="entry name" value="VWFA"/>
    <property type="match status" value="1"/>
</dbReference>
<gene>
    <name evidence="4" type="ORF">GPEL0_01f0064</name>
</gene>
<dbReference type="RefSeq" id="WP_085811702.1">
    <property type="nucleotide sequence ID" value="NZ_BDQG01000001.1"/>
</dbReference>
<keyword evidence="5" id="KW-1185">Reference proteome</keyword>
<evidence type="ECO:0000256" key="1">
    <source>
        <dbReference type="SAM" id="MobiDB-lite"/>
    </source>
</evidence>
<feature type="domain" description="VWFA" evidence="3">
    <location>
        <begin position="146"/>
        <end position="358"/>
    </location>
</feature>
<proteinExistence type="predicted"/>
<sequence length="368" mass="39306">MKILQGQPRGQILLVAAAIMFFGIFLAALAVDAGRAYGVKAKMHAAVDAASFEAAKALAQGEDEDDMEEKASRAARDYFWANFPAAYFGAECSGPELELSERKSEMKLRALTVSATAKLPNVFAGILGWESIDLPARSRAVRTDADVVLVLDSSDALRESFPQVKQRVGSFSDRFSQRDDRLSLVTFATGADPVISICGVYRPGKDHPPKESYSCGSGYLKSNFARAVLETSAETTNAAAAPEEAMHQAKAQLDALRSELRAQKRVIVLLASDAAAGNIKEETAAALRKDKVFIHAVEITGSLKASTPAAGGNGRTGSENLKRFANTKDSGTHEKGEPTGSYCQAADLQQLELCLEKIANGMNVSLAQ</sequence>
<dbReference type="CDD" id="cd00198">
    <property type="entry name" value="vWFA"/>
    <property type="match status" value="1"/>
</dbReference>
<feature type="region of interest" description="Disordered" evidence="1">
    <location>
        <begin position="306"/>
        <end position="340"/>
    </location>
</feature>
<evidence type="ECO:0000313" key="5">
    <source>
        <dbReference type="Proteomes" id="UP000194153"/>
    </source>
</evidence>
<evidence type="ECO:0000259" key="3">
    <source>
        <dbReference type="PROSITE" id="PS50234"/>
    </source>
</evidence>
<evidence type="ECO:0000313" key="4">
    <source>
        <dbReference type="EMBL" id="GAW65270.1"/>
    </source>
</evidence>
<evidence type="ECO:0000256" key="2">
    <source>
        <dbReference type="SAM" id="Phobius"/>
    </source>
</evidence>